<dbReference type="PANTHER" id="PTHR35526">
    <property type="entry name" value="ANTI-SIGMA-F FACTOR RSBW-RELATED"/>
    <property type="match status" value="1"/>
</dbReference>
<evidence type="ECO:0000256" key="1">
    <source>
        <dbReference type="ARBA" id="ARBA00022527"/>
    </source>
</evidence>
<dbReference type="Proteomes" id="UP001199469">
    <property type="component" value="Unassembled WGS sequence"/>
</dbReference>
<dbReference type="RefSeq" id="WP_230740951.1">
    <property type="nucleotide sequence ID" value="NZ_JAJNDB010000011.1"/>
</dbReference>
<sequence length="251" mass="26822">MQKLAWEVRPAPPSGGAVVASVRGDLDRANRAALVASLAELLGEHRGVVLDVSELRPGQSSAVHAFTDALARAGGWPRACLALVAPGPELAALLTSSRVADEAPVYADVTEALARLADRPDVLRDGWRFDVDPHAPGRARSQVRELCRRWGLGREVREAAEIVVTELVTNAVEHALSPSVVEIERHGDAFRMAVRDYGSGADHVVPEATSWHAPPTSSPRGRGLAMVAAVSRTWGVLRHPDGKTIWAEMAA</sequence>
<organism evidence="3 4">
    <name type="scientific">Actinomycetospora endophytica</name>
    <dbReference type="NCBI Taxonomy" id="2291215"/>
    <lineage>
        <taxon>Bacteria</taxon>
        <taxon>Bacillati</taxon>
        <taxon>Actinomycetota</taxon>
        <taxon>Actinomycetes</taxon>
        <taxon>Pseudonocardiales</taxon>
        <taxon>Pseudonocardiaceae</taxon>
        <taxon>Actinomycetospora</taxon>
    </lineage>
</organism>
<protein>
    <submittedName>
        <fullName evidence="3">ATP-binding protein</fullName>
    </submittedName>
</protein>
<dbReference type="SUPFAM" id="SSF55874">
    <property type="entry name" value="ATPase domain of HSP90 chaperone/DNA topoisomerase II/histidine kinase"/>
    <property type="match status" value="1"/>
</dbReference>
<dbReference type="PROSITE" id="PS50801">
    <property type="entry name" value="STAS"/>
    <property type="match status" value="1"/>
</dbReference>
<dbReference type="PANTHER" id="PTHR35526:SF3">
    <property type="entry name" value="ANTI-SIGMA-F FACTOR RSBW"/>
    <property type="match status" value="1"/>
</dbReference>
<name>A0ABS8PIX3_9PSEU</name>
<keyword evidence="4" id="KW-1185">Reference proteome</keyword>
<dbReference type="InterPro" id="IPR002645">
    <property type="entry name" value="STAS_dom"/>
</dbReference>
<dbReference type="Gene3D" id="3.30.565.10">
    <property type="entry name" value="Histidine kinase-like ATPase, C-terminal domain"/>
    <property type="match status" value="1"/>
</dbReference>
<keyword evidence="3" id="KW-0067">ATP-binding</keyword>
<gene>
    <name evidence="3" type="ORF">LQ327_33110</name>
</gene>
<comment type="caution">
    <text evidence="3">The sequence shown here is derived from an EMBL/GenBank/DDBJ whole genome shotgun (WGS) entry which is preliminary data.</text>
</comment>
<dbReference type="Pfam" id="PF01740">
    <property type="entry name" value="STAS"/>
    <property type="match status" value="1"/>
</dbReference>
<dbReference type="Gene3D" id="3.30.750.24">
    <property type="entry name" value="STAS domain"/>
    <property type="match status" value="1"/>
</dbReference>
<dbReference type="InterPro" id="IPR036513">
    <property type="entry name" value="STAS_dom_sf"/>
</dbReference>
<dbReference type="SUPFAM" id="SSF52091">
    <property type="entry name" value="SpoIIaa-like"/>
    <property type="match status" value="1"/>
</dbReference>
<evidence type="ECO:0000259" key="2">
    <source>
        <dbReference type="PROSITE" id="PS50801"/>
    </source>
</evidence>
<dbReference type="EMBL" id="JAJNDB010000011">
    <property type="protein sequence ID" value="MCD2198218.1"/>
    <property type="molecule type" value="Genomic_DNA"/>
</dbReference>
<accession>A0ABS8PIX3</accession>
<dbReference type="GO" id="GO:0005524">
    <property type="term" value="F:ATP binding"/>
    <property type="evidence" value="ECO:0007669"/>
    <property type="project" value="UniProtKB-KW"/>
</dbReference>
<proteinExistence type="predicted"/>
<dbReference type="CDD" id="cd16936">
    <property type="entry name" value="HATPase_RsbW-like"/>
    <property type="match status" value="1"/>
</dbReference>
<evidence type="ECO:0000313" key="3">
    <source>
        <dbReference type="EMBL" id="MCD2198218.1"/>
    </source>
</evidence>
<keyword evidence="1" id="KW-0808">Transferase</keyword>
<feature type="domain" description="STAS" evidence="2">
    <location>
        <begin position="16"/>
        <end position="116"/>
    </location>
</feature>
<evidence type="ECO:0000313" key="4">
    <source>
        <dbReference type="Proteomes" id="UP001199469"/>
    </source>
</evidence>
<dbReference type="Pfam" id="PF13581">
    <property type="entry name" value="HATPase_c_2"/>
    <property type="match status" value="1"/>
</dbReference>
<dbReference type="InterPro" id="IPR050267">
    <property type="entry name" value="Anti-sigma-factor_SerPK"/>
</dbReference>
<dbReference type="InterPro" id="IPR003594">
    <property type="entry name" value="HATPase_dom"/>
</dbReference>
<keyword evidence="3" id="KW-0547">Nucleotide-binding</keyword>
<reference evidence="3 4" key="1">
    <citation type="submission" date="2021-11" db="EMBL/GenBank/DDBJ databases">
        <title>Draft genome sequence of Actinomycetospora sp. SF1 isolated from the rhizosphere soil.</title>
        <authorList>
            <person name="Duangmal K."/>
            <person name="Chantavorakit T."/>
        </authorList>
    </citation>
    <scope>NUCLEOTIDE SEQUENCE [LARGE SCALE GENOMIC DNA]</scope>
    <source>
        <strain evidence="3 4">TBRC 5722</strain>
    </source>
</reference>
<keyword evidence="1" id="KW-0418">Kinase</keyword>
<keyword evidence="1" id="KW-0723">Serine/threonine-protein kinase</keyword>
<dbReference type="InterPro" id="IPR036890">
    <property type="entry name" value="HATPase_C_sf"/>
</dbReference>